<name>A0ABW4WZE3_9BACT</name>
<feature type="chain" id="PRO_5045182903" evidence="1">
    <location>
        <begin position="20"/>
        <end position="191"/>
    </location>
</feature>
<gene>
    <name evidence="2" type="ORF">ACFSKU_10125</name>
</gene>
<sequence length="191" mass="21416">MRKTLLLLFSLLLVGTTMAQDMPTPEPKKGYAGMVEIGYLYGKIKRTDYGVSTNSSVASPSVQFFNGYRFHRLFTLGGTLGFDSYDNILATPVALGIRGEMFKTRVSPTYSLDTGYGFTFISEEESLLETKGGWMFNPSLGLRASTGNSSAFTFQVGYKSQRVTTESVSWDVRREQKIHYKRLSLRIGFIF</sequence>
<evidence type="ECO:0000313" key="3">
    <source>
        <dbReference type="Proteomes" id="UP001597369"/>
    </source>
</evidence>
<reference evidence="3" key="1">
    <citation type="journal article" date="2019" name="Int. J. Syst. Evol. Microbiol.">
        <title>The Global Catalogue of Microorganisms (GCM) 10K type strain sequencing project: providing services to taxonomists for standard genome sequencing and annotation.</title>
        <authorList>
            <consortium name="The Broad Institute Genomics Platform"/>
            <consortium name="The Broad Institute Genome Sequencing Center for Infectious Disease"/>
            <person name="Wu L."/>
            <person name="Ma J."/>
        </authorList>
    </citation>
    <scope>NUCLEOTIDE SEQUENCE [LARGE SCALE GENOMIC DNA]</scope>
    <source>
        <strain evidence="3">JCM 16545</strain>
    </source>
</reference>
<keyword evidence="3" id="KW-1185">Reference proteome</keyword>
<protein>
    <submittedName>
        <fullName evidence="2">Autotransporter outer membrane beta-barrel domain-containing protein</fullName>
    </submittedName>
</protein>
<evidence type="ECO:0000313" key="2">
    <source>
        <dbReference type="EMBL" id="MFD2067240.1"/>
    </source>
</evidence>
<dbReference type="EMBL" id="JBHUHV010000029">
    <property type="protein sequence ID" value="MFD2067240.1"/>
    <property type="molecule type" value="Genomic_DNA"/>
</dbReference>
<accession>A0ABW4WZE3</accession>
<feature type="signal peptide" evidence="1">
    <location>
        <begin position="1"/>
        <end position="19"/>
    </location>
</feature>
<keyword evidence="1" id="KW-0732">Signal</keyword>
<organism evidence="2 3">
    <name type="scientific">Pontibacter silvestris</name>
    <dbReference type="NCBI Taxonomy" id="2305183"/>
    <lineage>
        <taxon>Bacteria</taxon>
        <taxon>Pseudomonadati</taxon>
        <taxon>Bacteroidota</taxon>
        <taxon>Cytophagia</taxon>
        <taxon>Cytophagales</taxon>
        <taxon>Hymenobacteraceae</taxon>
        <taxon>Pontibacter</taxon>
    </lineage>
</organism>
<dbReference type="RefSeq" id="WP_229960944.1">
    <property type="nucleotide sequence ID" value="NZ_JAJJWI010000009.1"/>
</dbReference>
<proteinExistence type="predicted"/>
<comment type="caution">
    <text evidence="2">The sequence shown here is derived from an EMBL/GenBank/DDBJ whole genome shotgun (WGS) entry which is preliminary data.</text>
</comment>
<evidence type="ECO:0000256" key="1">
    <source>
        <dbReference type="SAM" id="SignalP"/>
    </source>
</evidence>
<dbReference type="Proteomes" id="UP001597369">
    <property type="component" value="Unassembled WGS sequence"/>
</dbReference>